<keyword evidence="3" id="KW-0540">Nuclease</keyword>
<proteinExistence type="predicted"/>
<dbReference type="GO" id="GO:0016779">
    <property type="term" value="F:nucleotidyltransferase activity"/>
    <property type="evidence" value="ECO:0007669"/>
    <property type="project" value="UniProtKB-KW"/>
</dbReference>
<dbReference type="PANTHER" id="PTHR37984:SF5">
    <property type="entry name" value="PROTEIN NYNRIN-LIKE"/>
    <property type="match status" value="1"/>
</dbReference>
<dbReference type="GO" id="GO:0004519">
    <property type="term" value="F:endonuclease activity"/>
    <property type="evidence" value="ECO:0007669"/>
    <property type="project" value="UniProtKB-KW"/>
</dbReference>
<evidence type="ECO:0000256" key="1">
    <source>
        <dbReference type="ARBA" id="ARBA00022679"/>
    </source>
</evidence>
<dbReference type="Gene3D" id="3.30.420.10">
    <property type="entry name" value="Ribonuclease H-like superfamily/Ribonuclease H"/>
    <property type="match status" value="1"/>
</dbReference>
<dbReference type="GO" id="GO:0006508">
    <property type="term" value="P:proteolysis"/>
    <property type="evidence" value="ECO:0007669"/>
    <property type="project" value="InterPro"/>
</dbReference>
<dbReference type="Pfam" id="PF13975">
    <property type="entry name" value="gag-asp_proteas"/>
    <property type="match status" value="1"/>
</dbReference>
<evidence type="ECO:0000256" key="4">
    <source>
        <dbReference type="ARBA" id="ARBA00022759"/>
    </source>
</evidence>
<feature type="domain" description="Peptidase A2" evidence="6">
    <location>
        <begin position="65"/>
        <end position="141"/>
    </location>
</feature>
<dbReference type="SUPFAM" id="SSF50630">
    <property type="entry name" value="Acid proteases"/>
    <property type="match status" value="1"/>
</dbReference>
<evidence type="ECO:0000256" key="5">
    <source>
        <dbReference type="ARBA" id="ARBA00022801"/>
    </source>
</evidence>
<dbReference type="Gene3D" id="2.40.70.10">
    <property type="entry name" value="Acid Proteases"/>
    <property type="match status" value="1"/>
</dbReference>
<dbReference type="InterPro" id="IPR036397">
    <property type="entry name" value="RNaseH_sf"/>
</dbReference>
<comment type="caution">
    <text evidence="7">The sequence shown here is derived from an EMBL/GenBank/DDBJ whole genome shotgun (WGS) entry which is preliminary data.</text>
</comment>
<dbReference type="InterPro" id="IPR050951">
    <property type="entry name" value="Retrovirus_Pol_polyprotein"/>
</dbReference>
<keyword evidence="2" id="KW-0548">Nucleotidyltransferase</keyword>
<name>A0A8S9XKV8_APOLU</name>
<dbReference type="GO" id="GO:0004190">
    <property type="term" value="F:aspartic-type endopeptidase activity"/>
    <property type="evidence" value="ECO:0007669"/>
    <property type="project" value="InterPro"/>
</dbReference>
<keyword evidence="4" id="KW-0255">Endonuclease</keyword>
<dbReference type="InterPro" id="IPR001995">
    <property type="entry name" value="Peptidase_A2_cat"/>
</dbReference>
<evidence type="ECO:0000256" key="2">
    <source>
        <dbReference type="ARBA" id="ARBA00022695"/>
    </source>
</evidence>
<dbReference type="AlphaFoldDB" id="A0A8S9XKV8"/>
<organism evidence="7 8">
    <name type="scientific">Apolygus lucorum</name>
    <name type="common">Small green plant bug</name>
    <name type="synonym">Lygocoris lucorum</name>
    <dbReference type="NCBI Taxonomy" id="248454"/>
    <lineage>
        <taxon>Eukaryota</taxon>
        <taxon>Metazoa</taxon>
        <taxon>Ecdysozoa</taxon>
        <taxon>Arthropoda</taxon>
        <taxon>Hexapoda</taxon>
        <taxon>Insecta</taxon>
        <taxon>Pterygota</taxon>
        <taxon>Neoptera</taxon>
        <taxon>Paraneoptera</taxon>
        <taxon>Hemiptera</taxon>
        <taxon>Heteroptera</taxon>
        <taxon>Panheteroptera</taxon>
        <taxon>Cimicomorpha</taxon>
        <taxon>Miridae</taxon>
        <taxon>Mirini</taxon>
        <taxon>Apolygus</taxon>
    </lineage>
</organism>
<keyword evidence="5" id="KW-0378">Hydrolase</keyword>
<evidence type="ECO:0000313" key="7">
    <source>
        <dbReference type="EMBL" id="KAF6208888.1"/>
    </source>
</evidence>
<evidence type="ECO:0000256" key="3">
    <source>
        <dbReference type="ARBA" id="ARBA00022722"/>
    </source>
</evidence>
<dbReference type="EMBL" id="WIXP02000006">
    <property type="protein sequence ID" value="KAF6208888.1"/>
    <property type="molecule type" value="Genomic_DNA"/>
</dbReference>
<reference evidence="7" key="1">
    <citation type="journal article" date="2021" name="Mol. Ecol. Resour.">
        <title>Apolygus lucorum genome provides insights into omnivorousness and mesophyll feeding.</title>
        <authorList>
            <person name="Liu Y."/>
            <person name="Liu H."/>
            <person name="Wang H."/>
            <person name="Huang T."/>
            <person name="Liu B."/>
            <person name="Yang B."/>
            <person name="Yin L."/>
            <person name="Li B."/>
            <person name="Zhang Y."/>
            <person name="Zhang S."/>
            <person name="Jiang F."/>
            <person name="Zhang X."/>
            <person name="Ren Y."/>
            <person name="Wang B."/>
            <person name="Wang S."/>
            <person name="Lu Y."/>
            <person name="Wu K."/>
            <person name="Fan W."/>
            <person name="Wang G."/>
        </authorList>
    </citation>
    <scope>NUCLEOTIDE SEQUENCE</scope>
    <source>
        <strain evidence="7">12Hb</strain>
    </source>
</reference>
<accession>A0A8S9XKV8</accession>
<evidence type="ECO:0000259" key="6">
    <source>
        <dbReference type="PROSITE" id="PS50175"/>
    </source>
</evidence>
<dbReference type="Proteomes" id="UP000466442">
    <property type="component" value="Unassembled WGS sequence"/>
</dbReference>
<keyword evidence="1" id="KW-0808">Transferase</keyword>
<dbReference type="GO" id="GO:0003676">
    <property type="term" value="F:nucleic acid binding"/>
    <property type="evidence" value="ECO:0007669"/>
    <property type="project" value="InterPro"/>
</dbReference>
<evidence type="ECO:0000313" key="8">
    <source>
        <dbReference type="Proteomes" id="UP000466442"/>
    </source>
</evidence>
<sequence length="312" mass="35467">MAKVCFRSGNVEIKRLQLNRLDKGRESDTSDSEYEASGTDTVRQIHNIQQEMEVYVKVSLNDTLVEMLYDTGASKSIISEKIWRKIGSPKLKKAPTLLAYTGVEVETLGTMDVEVKAFGKRLVLPVIVARLNDLPLFGINWILKFGLTLPEGCNIRQTQNNALVVRSVRSIKRIMKAATGTKDKNVRLQNFLLSNHTTPQKTTQRTPAEVIFKRDIRTQLHLLKPSLEKKVDDALVRQKVFYDKGAKLKNFEEGDKVWVTNTDGNGYKQGLIRRQSDEFSYKVEVNGILKRKHADQLRKCICAEQKTKRGGM</sequence>
<dbReference type="InterPro" id="IPR021109">
    <property type="entry name" value="Peptidase_aspartic_dom_sf"/>
</dbReference>
<keyword evidence="8" id="KW-1185">Reference proteome</keyword>
<dbReference type="PANTHER" id="PTHR37984">
    <property type="entry name" value="PROTEIN CBG26694"/>
    <property type="match status" value="1"/>
</dbReference>
<gene>
    <name evidence="7" type="ORF">GE061_014630</name>
</gene>
<protein>
    <recommendedName>
        <fullName evidence="6">Peptidase A2 domain-containing protein</fullName>
    </recommendedName>
</protein>
<dbReference type="PROSITE" id="PS50175">
    <property type="entry name" value="ASP_PROT_RETROV"/>
    <property type="match status" value="1"/>
</dbReference>
<dbReference type="OrthoDB" id="6611713at2759"/>